<proteinExistence type="predicted"/>
<feature type="non-terminal residue" evidence="1">
    <location>
        <position position="55"/>
    </location>
</feature>
<dbReference type="AlphaFoldDB" id="A0A821YQ60"/>
<comment type="caution">
    <text evidence="1">The sequence shown here is derived from an EMBL/GenBank/DDBJ whole genome shotgun (WGS) entry which is preliminary data.</text>
</comment>
<organism evidence="1 2">
    <name type="scientific">Rotaria socialis</name>
    <dbReference type="NCBI Taxonomy" id="392032"/>
    <lineage>
        <taxon>Eukaryota</taxon>
        <taxon>Metazoa</taxon>
        <taxon>Spiralia</taxon>
        <taxon>Gnathifera</taxon>
        <taxon>Rotifera</taxon>
        <taxon>Eurotatoria</taxon>
        <taxon>Bdelloidea</taxon>
        <taxon>Philodinida</taxon>
        <taxon>Philodinidae</taxon>
        <taxon>Rotaria</taxon>
    </lineage>
</organism>
<dbReference type="PANTHER" id="PTHR47039">
    <property type="entry name" value="INOSITOL POLYPHOSPHATE 5-PHOSPHATASE E"/>
    <property type="match status" value="1"/>
</dbReference>
<evidence type="ECO:0000313" key="2">
    <source>
        <dbReference type="Proteomes" id="UP000663873"/>
    </source>
</evidence>
<dbReference type="Gene3D" id="3.60.10.10">
    <property type="entry name" value="Endonuclease/exonuclease/phosphatase"/>
    <property type="match status" value="1"/>
</dbReference>
<feature type="non-terminal residue" evidence="1">
    <location>
        <position position="1"/>
    </location>
</feature>
<gene>
    <name evidence="1" type="ORF">UJA718_LOCUS48354</name>
</gene>
<dbReference type="InterPro" id="IPR036691">
    <property type="entry name" value="Endo/exonu/phosph_ase_sf"/>
</dbReference>
<dbReference type="EMBL" id="CAJOBP010096273">
    <property type="protein sequence ID" value="CAF4963135.1"/>
    <property type="molecule type" value="Genomic_DNA"/>
</dbReference>
<dbReference type="PANTHER" id="PTHR47039:SF1">
    <property type="entry name" value="INOSITOL POLYPHOSPHATE 5-PHOSPHATASE E"/>
    <property type="match status" value="1"/>
</dbReference>
<dbReference type="Proteomes" id="UP000663873">
    <property type="component" value="Unassembled WGS sequence"/>
</dbReference>
<sequence>DKPTSQIQCTQYQSVQNVKHSDHKPVVAHFNLKLKPGLHKGNLAYGKFDHEVYKR</sequence>
<name>A0A821YQ60_9BILA</name>
<evidence type="ECO:0000313" key="1">
    <source>
        <dbReference type="EMBL" id="CAF4963135.1"/>
    </source>
</evidence>
<reference evidence="1" key="1">
    <citation type="submission" date="2021-02" db="EMBL/GenBank/DDBJ databases">
        <authorList>
            <person name="Nowell W R."/>
        </authorList>
    </citation>
    <scope>NUCLEOTIDE SEQUENCE</scope>
</reference>
<accession>A0A821YQ60</accession>
<keyword evidence="2" id="KW-1185">Reference proteome</keyword>
<protein>
    <submittedName>
        <fullName evidence="1">Uncharacterized protein</fullName>
    </submittedName>
</protein>
<dbReference type="InterPro" id="IPR053321">
    <property type="entry name" value="IPP-5-Phosphatase_Type_IV"/>
</dbReference>